<dbReference type="PATRIC" id="fig|1280514.3.peg.1483"/>
<organism evidence="1 2">
    <name type="scientific">Acidithrix ferrooxidans</name>
    <dbReference type="NCBI Taxonomy" id="1280514"/>
    <lineage>
        <taxon>Bacteria</taxon>
        <taxon>Bacillati</taxon>
        <taxon>Actinomycetota</taxon>
        <taxon>Acidimicrobiia</taxon>
        <taxon>Acidimicrobiales</taxon>
        <taxon>Acidimicrobiaceae</taxon>
        <taxon>Acidithrix</taxon>
    </lineage>
</organism>
<sequence length="88" mass="10105">MTDSTAAKDGSVKPGVVPNQEHLLFIEYNTVSEKTIFWEEKWGIFLVHPSTLALRNKRTIQNSIIWKRFSLVRDRLLCLDATVCAKVE</sequence>
<evidence type="ECO:0000313" key="2">
    <source>
        <dbReference type="Proteomes" id="UP000032360"/>
    </source>
</evidence>
<dbReference type="STRING" id="1280514.AXFE_11300"/>
<protein>
    <submittedName>
        <fullName evidence="1">Uncharacterized protein</fullName>
    </submittedName>
</protein>
<evidence type="ECO:0000313" key="1">
    <source>
        <dbReference type="EMBL" id="KJF18032.1"/>
    </source>
</evidence>
<accession>A0A0D8HJW3</accession>
<proteinExistence type="predicted"/>
<reference evidence="1 2" key="1">
    <citation type="submission" date="2015-01" db="EMBL/GenBank/DDBJ databases">
        <title>Draft genome of the acidophilic iron oxidizer Acidithrix ferrooxidans strain Py-F3.</title>
        <authorList>
            <person name="Poehlein A."/>
            <person name="Eisen S."/>
            <person name="Schloemann M."/>
            <person name="Johnson B.D."/>
            <person name="Daniel R."/>
            <person name="Muehling M."/>
        </authorList>
    </citation>
    <scope>NUCLEOTIDE SEQUENCE [LARGE SCALE GENOMIC DNA]</scope>
    <source>
        <strain evidence="1 2">Py-F3</strain>
    </source>
</reference>
<dbReference type="RefSeq" id="WP_052604901.1">
    <property type="nucleotide sequence ID" value="NZ_JXYS01000026.1"/>
</dbReference>
<gene>
    <name evidence="1" type="ORF">AXFE_11300</name>
</gene>
<keyword evidence="2" id="KW-1185">Reference proteome</keyword>
<dbReference type="EMBL" id="JXYS01000026">
    <property type="protein sequence ID" value="KJF18032.1"/>
    <property type="molecule type" value="Genomic_DNA"/>
</dbReference>
<name>A0A0D8HJW3_9ACTN</name>
<comment type="caution">
    <text evidence="1">The sequence shown here is derived from an EMBL/GenBank/DDBJ whole genome shotgun (WGS) entry which is preliminary data.</text>
</comment>
<dbReference type="AlphaFoldDB" id="A0A0D8HJW3"/>
<dbReference type="Proteomes" id="UP000032360">
    <property type="component" value="Unassembled WGS sequence"/>
</dbReference>